<sequence length="172" mass="18934">MPDFAYNGETKLKRSHLLHYIDSSFGTGTANWFLIGKDNEELSVSLNPDVSQVKNVLDETTNEDNGYTPELDVGTYYARPGDAIYPKLKEMAMQRLTGSACATKILEIVVDKTGGTYDAWQENVIVKPQEYGGGTSGVNMPYNIYFDGGRTKGKVTFDSETHAPTFTPAGEE</sequence>
<reference evidence="1" key="1">
    <citation type="journal article" date="2021" name="Proc. Natl. Acad. Sci. U.S.A.">
        <title>A Catalog of Tens of Thousands of Viruses from Human Metagenomes Reveals Hidden Associations with Chronic Diseases.</title>
        <authorList>
            <person name="Tisza M.J."/>
            <person name="Buck C.B."/>
        </authorList>
    </citation>
    <scope>NUCLEOTIDE SEQUENCE</scope>
    <source>
        <strain evidence="1">CtXBp18</strain>
    </source>
</reference>
<proteinExistence type="predicted"/>
<dbReference type="EMBL" id="BK015442">
    <property type="protein sequence ID" value="DAE06837.1"/>
    <property type="molecule type" value="Genomic_DNA"/>
</dbReference>
<evidence type="ECO:0000313" key="1">
    <source>
        <dbReference type="EMBL" id="DAE06837.1"/>
    </source>
</evidence>
<evidence type="ECO:0008006" key="2">
    <source>
        <dbReference type="Google" id="ProtNLM"/>
    </source>
</evidence>
<protein>
    <recommendedName>
        <fullName evidence="2">Tail tube protein</fullName>
    </recommendedName>
</protein>
<organism evidence="1">
    <name type="scientific">Siphoviridae sp. ctXBp18</name>
    <dbReference type="NCBI Taxonomy" id="2825541"/>
    <lineage>
        <taxon>Viruses</taxon>
        <taxon>Duplodnaviria</taxon>
        <taxon>Heunggongvirae</taxon>
        <taxon>Uroviricota</taxon>
        <taxon>Caudoviricetes</taxon>
    </lineage>
</organism>
<accession>A0A8S5PJR8</accession>
<name>A0A8S5PJR8_9CAUD</name>